<evidence type="ECO:0000256" key="1">
    <source>
        <dbReference type="SAM" id="SignalP"/>
    </source>
</evidence>
<gene>
    <name evidence="2" type="ORF">DLM85_10555</name>
</gene>
<dbReference type="EMBL" id="QHKM01000003">
    <property type="protein sequence ID" value="RAK66653.1"/>
    <property type="molecule type" value="Genomic_DNA"/>
</dbReference>
<keyword evidence="1" id="KW-0732">Signal</keyword>
<organism evidence="2 3">
    <name type="scientific">Hymenobacter edaphi</name>
    <dbReference type="NCBI Taxonomy" id="2211146"/>
    <lineage>
        <taxon>Bacteria</taxon>
        <taxon>Pseudomonadati</taxon>
        <taxon>Bacteroidota</taxon>
        <taxon>Cytophagia</taxon>
        <taxon>Cytophagales</taxon>
        <taxon>Hymenobacteraceae</taxon>
        <taxon>Hymenobacter</taxon>
    </lineage>
</organism>
<evidence type="ECO:0008006" key="4">
    <source>
        <dbReference type="Google" id="ProtNLM"/>
    </source>
</evidence>
<reference evidence="3" key="1">
    <citation type="submission" date="2018-05" db="EMBL/GenBank/DDBJ databases">
        <authorList>
            <person name="Nie L."/>
        </authorList>
    </citation>
    <scope>NUCLEOTIDE SEQUENCE [LARGE SCALE GENOMIC DNA]</scope>
    <source>
        <strain evidence="3">NL</strain>
    </source>
</reference>
<keyword evidence="3" id="KW-1185">Reference proteome</keyword>
<evidence type="ECO:0000313" key="3">
    <source>
        <dbReference type="Proteomes" id="UP000248553"/>
    </source>
</evidence>
<name>A0A328BHP7_9BACT</name>
<sequence length="254" mass="28117">MLTDYSWGRGLLLGGIALLPACPGLAQTEADSVTLAATVSHLHARYLDARKQESFLYNGVAYVPNTPPRAIGHPFLGSTEPQTGSVLYDGYDFQDLSLLYDLEQDALVLANLGGPLRIKLISEHVDNFRLGTRRFVWLPGRGHRDMSAGFYEVLFADAATPVRLLGRYTKKLERKGGAELRYEFHEGAAFFLQTPQGYVPVGSAAAVVATLPERKKELKDFVRSQHLKFNKEQRAASLTTLVAYYDSLVKATRP</sequence>
<feature type="signal peptide" evidence="1">
    <location>
        <begin position="1"/>
        <end position="26"/>
    </location>
</feature>
<feature type="chain" id="PRO_5016363660" description="GLPGLI family protein" evidence="1">
    <location>
        <begin position="27"/>
        <end position="254"/>
    </location>
</feature>
<proteinExistence type="predicted"/>
<dbReference type="Proteomes" id="UP000248553">
    <property type="component" value="Unassembled WGS sequence"/>
</dbReference>
<comment type="caution">
    <text evidence="2">The sequence shown here is derived from an EMBL/GenBank/DDBJ whole genome shotgun (WGS) entry which is preliminary data.</text>
</comment>
<evidence type="ECO:0000313" key="2">
    <source>
        <dbReference type="EMBL" id="RAK66653.1"/>
    </source>
</evidence>
<accession>A0A328BHP7</accession>
<dbReference type="RefSeq" id="WP_111478088.1">
    <property type="nucleotide sequence ID" value="NZ_QHKM01000003.1"/>
</dbReference>
<dbReference type="AlphaFoldDB" id="A0A328BHP7"/>
<dbReference type="OrthoDB" id="655382at2"/>
<protein>
    <recommendedName>
        <fullName evidence="4">GLPGLI family protein</fullName>
    </recommendedName>
</protein>